<dbReference type="HOGENOM" id="CLU_2901693_0_0_11"/>
<dbReference type="Proteomes" id="UP000005777">
    <property type="component" value="Unassembled WGS sequence"/>
</dbReference>
<sequence length="62" mass="6969">MENQNKSAAYIKNKSTCTGTYTVGSEGDYMQQKVFFSDFFKGNAGEVLRIGVFNNNYQRNVG</sequence>
<evidence type="ECO:0000313" key="1">
    <source>
        <dbReference type="EMBL" id="EFG26436.1"/>
    </source>
</evidence>
<accession>W5IHU6</accession>
<keyword evidence="2" id="KW-1185">Reference proteome</keyword>
<reference evidence="1 2" key="1">
    <citation type="submission" date="2012-01" db="EMBL/GenBank/DDBJ databases">
        <title>The Genome Sequence of Scardovia inopinata F0304.</title>
        <authorList>
            <consortium name="The Broad Institute Genome Sequencing Platform"/>
            <person name="Ward D."/>
            <person name="Earl A."/>
            <person name="Feldgarden M."/>
            <person name="Gevers D."/>
            <person name="Young S."/>
            <person name="Zeng Q."/>
            <person name="Koehrsen M."/>
            <person name="Alvarado L."/>
            <person name="Berlin A.M."/>
            <person name="Borenstein D."/>
            <person name="Chapman S.B."/>
            <person name="Chen Z."/>
            <person name="Engels R."/>
            <person name="Freedman E."/>
            <person name="Gellesch M."/>
            <person name="Goldberg J."/>
            <person name="Griggs A."/>
            <person name="Gujja S."/>
            <person name="Heilman E.R."/>
            <person name="Heiman D.I."/>
            <person name="Hepburn T.A."/>
            <person name="Howarth C."/>
            <person name="Jen D."/>
            <person name="Larson L."/>
            <person name="Mehta T."/>
            <person name="Park D."/>
            <person name="Pearson M."/>
            <person name="Richards J."/>
            <person name="Roberts A."/>
            <person name="Saif S."/>
            <person name="Shea T.D."/>
            <person name="Shenoy N."/>
            <person name="Sisk P."/>
            <person name="Stolte C."/>
            <person name="Sykes S.N."/>
            <person name="Walk T."/>
            <person name="White J."/>
            <person name="Yandava C."/>
            <person name="Izard J."/>
            <person name="Baranova O.V."/>
            <person name="Blanton J.M."/>
            <person name="Tanner A.C."/>
            <person name="Dewhirst F."/>
            <person name="Haas B."/>
            <person name="Nusbaum C."/>
            <person name="Birren B."/>
        </authorList>
    </citation>
    <scope>NUCLEOTIDE SEQUENCE [LARGE SCALE GENOMIC DNA]</scope>
    <source>
        <strain evidence="1 2">F0304</strain>
    </source>
</reference>
<name>W5IHU6_SCAIO</name>
<comment type="caution">
    <text evidence="1">The sequence shown here is derived from an EMBL/GenBank/DDBJ whole genome shotgun (WGS) entry which is preliminary data.</text>
</comment>
<dbReference type="AlphaFoldDB" id="W5IHU6"/>
<gene>
    <name evidence="1" type="ORF">HMPREF9020_00055</name>
</gene>
<protein>
    <submittedName>
        <fullName evidence="1">Uncharacterized protein</fullName>
    </submittedName>
</protein>
<dbReference type="EMBL" id="ADCX01000001">
    <property type="protein sequence ID" value="EFG26436.1"/>
    <property type="molecule type" value="Genomic_DNA"/>
</dbReference>
<organism evidence="1 2">
    <name type="scientific">Scardovia inopinata F0304</name>
    <dbReference type="NCBI Taxonomy" id="641146"/>
    <lineage>
        <taxon>Bacteria</taxon>
        <taxon>Bacillati</taxon>
        <taxon>Actinomycetota</taxon>
        <taxon>Actinomycetes</taxon>
        <taxon>Bifidobacteriales</taxon>
        <taxon>Bifidobacteriaceae</taxon>
        <taxon>Scardovia</taxon>
    </lineage>
</organism>
<evidence type="ECO:0000313" key="2">
    <source>
        <dbReference type="Proteomes" id="UP000005777"/>
    </source>
</evidence>
<proteinExistence type="predicted"/>